<proteinExistence type="predicted"/>
<gene>
    <name evidence="1" type="ORF">DAPK24_016390</name>
</gene>
<comment type="caution">
    <text evidence="1">The sequence shown here is derived from an EMBL/GenBank/DDBJ whole genome shotgun (WGS) entry which is preliminary data.</text>
</comment>
<dbReference type="PANTHER" id="PTHR35020:SF2">
    <property type="entry name" value="N-ACETYLGLUCOSAMINE-INDUCED PROTEIN 1"/>
    <property type="match status" value="1"/>
</dbReference>
<dbReference type="InterPro" id="IPR022036">
    <property type="entry name" value="DUF3605"/>
</dbReference>
<dbReference type="GO" id="GO:0006044">
    <property type="term" value="P:N-acetylglucosamine metabolic process"/>
    <property type="evidence" value="ECO:0007669"/>
    <property type="project" value="TreeGrafter"/>
</dbReference>
<evidence type="ECO:0000313" key="2">
    <source>
        <dbReference type="Proteomes" id="UP001378960"/>
    </source>
</evidence>
<sequence>MSLEHPLSWNDVFEIVKSYNLDKLGRSHEDLEDYRKFKKSLEAQKIGITTNLLIKVLKWLPPDTDMHMPDSESVKLVKYNDPRPFADERDTFITLNDFPYYISNKTLHMLVWIRFPMLPDPNSEIGDIDDDTKRIIEKYVCKTFVDYVGLSRDQIIWWKNYTKIQSIKAIPHVHVLVNLDDDHDGKLEKKLRSLIGTPGVLFDYHTPDNSKL</sequence>
<evidence type="ECO:0008006" key="3">
    <source>
        <dbReference type="Google" id="ProtNLM"/>
    </source>
</evidence>
<reference evidence="1 2" key="1">
    <citation type="journal article" date="2023" name="Elife">
        <title>Identification of key yeast species and microbe-microbe interactions impacting larval growth of Drosophila in the wild.</title>
        <authorList>
            <person name="Mure A."/>
            <person name="Sugiura Y."/>
            <person name="Maeda R."/>
            <person name="Honda K."/>
            <person name="Sakurai N."/>
            <person name="Takahashi Y."/>
            <person name="Watada M."/>
            <person name="Katoh T."/>
            <person name="Gotoh A."/>
            <person name="Gotoh Y."/>
            <person name="Taniguchi I."/>
            <person name="Nakamura K."/>
            <person name="Hayashi T."/>
            <person name="Katayama T."/>
            <person name="Uemura T."/>
            <person name="Hattori Y."/>
        </authorList>
    </citation>
    <scope>NUCLEOTIDE SEQUENCE [LARGE SCALE GENOMIC DNA]</scope>
    <source>
        <strain evidence="1 2">PK-24</strain>
    </source>
</reference>
<dbReference type="Pfam" id="PF12239">
    <property type="entry name" value="DUF3605"/>
    <property type="match status" value="1"/>
</dbReference>
<dbReference type="EMBL" id="BTGB01000001">
    <property type="protein sequence ID" value="GMM45064.1"/>
    <property type="molecule type" value="Genomic_DNA"/>
</dbReference>
<evidence type="ECO:0000313" key="1">
    <source>
        <dbReference type="EMBL" id="GMM45064.1"/>
    </source>
</evidence>
<keyword evidence="2" id="KW-1185">Reference proteome</keyword>
<name>A0AAV5R341_PICKL</name>
<dbReference type="Proteomes" id="UP001378960">
    <property type="component" value="Unassembled WGS sequence"/>
</dbReference>
<dbReference type="AlphaFoldDB" id="A0AAV5R341"/>
<accession>A0AAV5R341</accession>
<organism evidence="1 2">
    <name type="scientific">Pichia kluyveri</name>
    <name type="common">Yeast</name>
    <dbReference type="NCBI Taxonomy" id="36015"/>
    <lineage>
        <taxon>Eukaryota</taxon>
        <taxon>Fungi</taxon>
        <taxon>Dikarya</taxon>
        <taxon>Ascomycota</taxon>
        <taxon>Saccharomycotina</taxon>
        <taxon>Pichiomycetes</taxon>
        <taxon>Pichiales</taxon>
        <taxon>Pichiaceae</taxon>
        <taxon>Pichia</taxon>
    </lineage>
</organism>
<protein>
    <recommendedName>
        <fullName evidence="3">N-acetylglucosamine-induced protein 1</fullName>
    </recommendedName>
</protein>
<dbReference type="GO" id="GO:0005737">
    <property type="term" value="C:cytoplasm"/>
    <property type="evidence" value="ECO:0007669"/>
    <property type="project" value="TreeGrafter"/>
</dbReference>
<dbReference type="PANTHER" id="PTHR35020">
    <property type="entry name" value="N-ACETYLGLUCOSAMINE-INDUCED PROTEIN 1"/>
    <property type="match status" value="1"/>
</dbReference>